<evidence type="ECO:0000313" key="3">
    <source>
        <dbReference type="EMBL" id="KAF4728778.1"/>
    </source>
</evidence>
<evidence type="ECO:0000313" key="4">
    <source>
        <dbReference type="EMBL" id="KAF4730574.1"/>
    </source>
</evidence>
<accession>A0A7J6S768</accession>
<dbReference type="EMBL" id="JABANO010020271">
    <property type="protein sequence ID" value="KAF4728778.1"/>
    <property type="molecule type" value="Genomic_DNA"/>
</dbReference>
<sequence length="394" mass="42389">MGHESRLSCKTLICVVVLELNGLSMESLPSTTGQKDRSGPTGRLSPEPASARRPGEADINKDLGGFLDDDDTTFADMVNRPGSSSNEAPRGRQEPAATAVNDVDSQDGEDDDGPDLYTQFTGNGQRMLKSEAKEIGSENIQQVQDSETYNSLRTSATQNLEQLQQSDLGQQAAQAADTAKARAAEMKEEWSPTFQQARESAYSWMSSAAKSASSAAIWFQSMGTSGVDGEDSDAEPSTTARRQEDSIHEAMATAPVADAAHPTIDDAGLHDVTDTCSVEDKTTPALPPLRKGETRVTIAVGNIIVSESTGLPSVREKVKITVSVLGTIFEGSVVENHEEVVVADSDSDDGESSKEIEEAEERPLPIYYELVWQDATQHIFKDLAFRSIVVDDSL</sequence>
<feature type="region of interest" description="Disordered" evidence="1">
    <location>
        <begin position="26"/>
        <end position="115"/>
    </location>
</feature>
<organism evidence="3 5">
    <name type="scientific">Perkinsus olseni</name>
    <name type="common">Perkinsus atlanticus</name>
    <dbReference type="NCBI Taxonomy" id="32597"/>
    <lineage>
        <taxon>Eukaryota</taxon>
        <taxon>Sar</taxon>
        <taxon>Alveolata</taxon>
        <taxon>Perkinsozoa</taxon>
        <taxon>Perkinsea</taxon>
        <taxon>Perkinsida</taxon>
        <taxon>Perkinsidae</taxon>
        <taxon>Perkinsus</taxon>
    </lineage>
</organism>
<gene>
    <name evidence="4" type="ORF">FOZ62_030576</name>
    <name evidence="3" type="ORF">FOZ63_033678</name>
</gene>
<keyword evidence="5" id="KW-1185">Reference proteome</keyword>
<dbReference type="AlphaFoldDB" id="A0A7J6S768"/>
<comment type="caution">
    <text evidence="3">The sequence shown here is derived from an EMBL/GenBank/DDBJ whole genome shotgun (WGS) entry which is preliminary data.</text>
</comment>
<name>A0A7J6S768_PEROL</name>
<evidence type="ECO:0000313" key="6">
    <source>
        <dbReference type="Proteomes" id="UP000574390"/>
    </source>
</evidence>
<dbReference type="EMBL" id="JABANM010015731">
    <property type="protein sequence ID" value="KAF4730574.1"/>
    <property type="molecule type" value="Genomic_DNA"/>
</dbReference>
<feature type="region of interest" description="Disordered" evidence="1">
    <location>
        <begin position="225"/>
        <end position="245"/>
    </location>
</feature>
<feature type="signal peptide" evidence="2">
    <location>
        <begin position="1"/>
        <end position="25"/>
    </location>
</feature>
<feature type="compositionally biased region" description="Acidic residues" evidence="1">
    <location>
        <begin position="104"/>
        <end position="114"/>
    </location>
</feature>
<reference evidence="5 6" key="1">
    <citation type="submission" date="2020-04" db="EMBL/GenBank/DDBJ databases">
        <title>Perkinsus olseni comparative genomics.</title>
        <authorList>
            <person name="Bogema D.R."/>
        </authorList>
    </citation>
    <scope>NUCLEOTIDE SEQUENCE [LARGE SCALE GENOMIC DNA]</scope>
    <source>
        <strain evidence="4">ATCC PRA-205</strain>
        <strain evidence="3 5">ATCC PRA-207</strain>
    </source>
</reference>
<proteinExistence type="predicted"/>
<dbReference type="Proteomes" id="UP000574390">
    <property type="component" value="Unassembled WGS sequence"/>
</dbReference>
<evidence type="ECO:0000256" key="1">
    <source>
        <dbReference type="SAM" id="MobiDB-lite"/>
    </source>
</evidence>
<dbReference type="Proteomes" id="UP000553632">
    <property type="component" value="Unassembled WGS sequence"/>
</dbReference>
<evidence type="ECO:0000256" key="2">
    <source>
        <dbReference type="SAM" id="SignalP"/>
    </source>
</evidence>
<evidence type="ECO:0000313" key="5">
    <source>
        <dbReference type="Proteomes" id="UP000553632"/>
    </source>
</evidence>
<protein>
    <submittedName>
        <fullName evidence="3">Uncharacterized protein</fullName>
    </submittedName>
</protein>
<feature type="chain" id="PRO_5036205755" evidence="2">
    <location>
        <begin position="26"/>
        <end position="394"/>
    </location>
</feature>
<keyword evidence="2" id="KW-0732">Signal</keyword>